<accession>A0A7E5VUK1</accession>
<gene>
    <name evidence="5" type="primary">LOC113496706</name>
    <name evidence="6" type="synonym">LOC113496723</name>
</gene>
<dbReference type="GeneID" id="113496706"/>
<dbReference type="SUPFAM" id="SSF51735">
    <property type="entry name" value="NAD(P)-binding Rossmann-fold domains"/>
    <property type="match status" value="1"/>
</dbReference>
<evidence type="ECO:0000313" key="6">
    <source>
        <dbReference type="RefSeq" id="XP_026731841.1"/>
    </source>
</evidence>
<feature type="transmembrane region" description="Helical" evidence="2">
    <location>
        <begin position="270"/>
        <end position="291"/>
    </location>
</feature>
<dbReference type="GO" id="GO:0009247">
    <property type="term" value="P:glycolipid biosynthetic process"/>
    <property type="evidence" value="ECO:0007669"/>
    <property type="project" value="TreeGrafter"/>
</dbReference>
<keyword evidence="4" id="KW-1185">Reference proteome</keyword>
<evidence type="ECO:0000256" key="2">
    <source>
        <dbReference type="SAM" id="Phobius"/>
    </source>
</evidence>
<protein>
    <submittedName>
        <fullName evidence="5 6">Saccharopine dehydrogenase-like oxidoreductase</fullName>
    </submittedName>
</protein>
<dbReference type="RefSeq" id="XP_026731811.1">
    <property type="nucleotide sequence ID" value="XM_026876010.1"/>
</dbReference>
<dbReference type="KEGG" id="tnl:113496706"/>
<dbReference type="InterPro" id="IPR036291">
    <property type="entry name" value="NAD(P)-bd_dom_sf"/>
</dbReference>
<name>A0A7E5VUK1_TRINI</name>
<sequence length="418" mass="47413">MTNRSLDIVVLGATGYTGKFVVKYLANLTKEKYWDVTWGISGRSKQKIEKLLAELNNTGLDLKNIPIMECDVENEESLKKVLQAAKVVINCTGPHCTMSPPIVRNCIEAGTHYLDLSAEIFHILKLTQDYHKAAEDAGVLVIPACGLTALPSEIGMIYLHRLFKGTLHTVECHVAILMPKRSYIPGRALLHSGTWTSLVHVLDTFKEHEALFREMYPPLEPEPAEMKRSFFHRFNGKTWFPYPGCESNVAEMSQRYLLEKTQKKPAHYKVYTTLPFHMFIVIPFMFLYYLLSSFGWFRKLLINYPRVFTLGYASEKGPTEQMRKDTKYYFQFNGKGWDLDADLTSKPTKSLSVKISGSDPGYETTAIAIVMSAITVLKESSNMPKGGVLTPGAAFFRTDIVDRLMHDDFTFEVLESTK</sequence>
<dbReference type="Proteomes" id="UP000322000">
    <property type="component" value="Chromosome 8"/>
</dbReference>
<dbReference type="GO" id="GO:0005811">
    <property type="term" value="C:lipid droplet"/>
    <property type="evidence" value="ECO:0007669"/>
    <property type="project" value="TreeGrafter"/>
</dbReference>
<evidence type="ECO:0000313" key="4">
    <source>
        <dbReference type="Proteomes" id="UP000322000"/>
    </source>
</evidence>
<dbReference type="PANTHER" id="PTHR12286:SF5">
    <property type="entry name" value="SACCHAROPINE DEHYDROGENASE-LIKE OXIDOREDUCTASE"/>
    <property type="match status" value="1"/>
</dbReference>
<keyword evidence="2" id="KW-0812">Transmembrane</keyword>
<dbReference type="Gene3D" id="3.40.50.720">
    <property type="entry name" value="NAD(P)-binding Rossmann-like Domain"/>
    <property type="match status" value="1"/>
</dbReference>
<dbReference type="GO" id="GO:0005739">
    <property type="term" value="C:mitochondrion"/>
    <property type="evidence" value="ECO:0007669"/>
    <property type="project" value="TreeGrafter"/>
</dbReference>
<evidence type="ECO:0000259" key="3">
    <source>
        <dbReference type="Pfam" id="PF03435"/>
    </source>
</evidence>
<comment type="similarity">
    <text evidence="1">Belongs to the saccharopine dehydrogenase family.</text>
</comment>
<dbReference type="KEGG" id="tnl:113496723"/>
<keyword evidence="2" id="KW-1133">Transmembrane helix</keyword>
<evidence type="ECO:0000313" key="5">
    <source>
        <dbReference type="RefSeq" id="XP_026731811.1"/>
    </source>
</evidence>
<dbReference type="InterPro" id="IPR005097">
    <property type="entry name" value="Sacchrp_dh_NADP-bd"/>
</dbReference>
<dbReference type="RefSeq" id="XP_026731841.1">
    <property type="nucleotide sequence ID" value="XM_026876040.1"/>
</dbReference>
<dbReference type="Pfam" id="PF03435">
    <property type="entry name" value="Sacchrp_dh_NADP"/>
    <property type="match status" value="1"/>
</dbReference>
<organism evidence="4 5">
    <name type="scientific">Trichoplusia ni</name>
    <name type="common">Cabbage looper</name>
    <dbReference type="NCBI Taxonomy" id="7111"/>
    <lineage>
        <taxon>Eukaryota</taxon>
        <taxon>Metazoa</taxon>
        <taxon>Ecdysozoa</taxon>
        <taxon>Arthropoda</taxon>
        <taxon>Hexapoda</taxon>
        <taxon>Insecta</taxon>
        <taxon>Pterygota</taxon>
        <taxon>Neoptera</taxon>
        <taxon>Endopterygota</taxon>
        <taxon>Lepidoptera</taxon>
        <taxon>Glossata</taxon>
        <taxon>Ditrysia</taxon>
        <taxon>Noctuoidea</taxon>
        <taxon>Noctuidae</taxon>
        <taxon>Plusiinae</taxon>
        <taxon>Trichoplusia</taxon>
    </lineage>
</organism>
<reference evidence="5 6" key="1">
    <citation type="submission" date="2025-04" db="UniProtKB">
        <authorList>
            <consortium name="RefSeq"/>
        </authorList>
    </citation>
    <scope>IDENTIFICATION</scope>
</reference>
<keyword evidence="2" id="KW-0472">Membrane</keyword>
<dbReference type="PANTHER" id="PTHR12286">
    <property type="entry name" value="SACCHAROPINE DEHYDROGENASE-LIKE OXIDOREDUCTASE"/>
    <property type="match status" value="1"/>
</dbReference>
<evidence type="ECO:0000256" key="1">
    <source>
        <dbReference type="ARBA" id="ARBA00038048"/>
    </source>
</evidence>
<dbReference type="AlphaFoldDB" id="A0A7E5VUK1"/>
<feature type="domain" description="Saccharopine dehydrogenase NADP binding" evidence="3">
    <location>
        <begin position="8"/>
        <end position="142"/>
    </location>
</feature>
<proteinExistence type="inferred from homology"/>
<dbReference type="InterPro" id="IPR051276">
    <property type="entry name" value="Saccharopine_DH-like_oxidrdct"/>
</dbReference>
<dbReference type="OrthoDB" id="10268090at2759"/>
<dbReference type="GO" id="GO:0005886">
    <property type="term" value="C:plasma membrane"/>
    <property type="evidence" value="ECO:0007669"/>
    <property type="project" value="TreeGrafter"/>
</dbReference>